<feature type="compositionally biased region" description="Polar residues" evidence="5">
    <location>
        <begin position="379"/>
        <end position="393"/>
    </location>
</feature>
<organism evidence="6 7">
    <name type="scientific">Colletotrichum tanaceti</name>
    <dbReference type="NCBI Taxonomy" id="1306861"/>
    <lineage>
        <taxon>Eukaryota</taxon>
        <taxon>Fungi</taxon>
        <taxon>Dikarya</taxon>
        <taxon>Ascomycota</taxon>
        <taxon>Pezizomycotina</taxon>
        <taxon>Sordariomycetes</taxon>
        <taxon>Hypocreomycetidae</taxon>
        <taxon>Glomerellales</taxon>
        <taxon>Glomerellaceae</taxon>
        <taxon>Colletotrichum</taxon>
        <taxon>Colletotrichum destructivum species complex</taxon>
    </lineage>
</organism>
<comment type="caution">
    <text evidence="6">The sequence shown here is derived from an EMBL/GenBank/DDBJ whole genome shotgun (WGS) entry which is preliminary data.</text>
</comment>
<feature type="compositionally biased region" description="Polar residues" evidence="5">
    <location>
        <begin position="38"/>
        <end position="49"/>
    </location>
</feature>
<dbReference type="Gene3D" id="3.80.10.10">
    <property type="entry name" value="Ribonuclease Inhibitor"/>
    <property type="match status" value="2"/>
</dbReference>
<dbReference type="STRING" id="1306861.A0A4U6XCZ7"/>
<evidence type="ECO:0000313" key="7">
    <source>
        <dbReference type="Proteomes" id="UP000310108"/>
    </source>
</evidence>
<feature type="compositionally biased region" description="Basic and acidic residues" evidence="5">
    <location>
        <begin position="345"/>
        <end position="359"/>
    </location>
</feature>
<feature type="region of interest" description="Disordered" evidence="5">
    <location>
        <begin position="287"/>
        <end position="430"/>
    </location>
</feature>
<evidence type="ECO:0000313" key="6">
    <source>
        <dbReference type="EMBL" id="TKW53621.1"/>
    </source>
</evidence>
<dbReference type="AlphaFoldDB" id="A0A4U6XCZ7"/>
<proteinExistence type="predicted"/>
<dbReference type="GO" id="GO:0005737">
    <property type="term" value="C:cytoplasm"/>
    <property type="evidence" value="ECO:0007669"/>
    <property type="project" value="UniProtKB-SubCell"/>
</dbReference>
<gene>
    <name evidence="6" type="ORF">CTA1_10559</name>
</gene>
<evidence type="ECO:0000256" key="5">
    <source>
        <dbReference type="SAM" id="MobiDB-lite"/>
    </source>
</evidence>
<keyword evidence="3" id="KW-0433">Leucine-rich repeat</keyword>
<dbReference type="SUPFAM" id="SSF52075">
    <property type="entry name" value="Outer arm dynein light chain 1"/>
    <property type="match status" value="1"/>
</dbReference>
<feature type="compositionally biased region" description="Low complexity" evidence="5">
    <location>
        <begin position="824"/>
        <end position="845"/>
    </location>
</feature>
<dbReference type="FunFam" id="3.80.10.10:FF:000273">
    <property type="entry name" value="Leucine Rich Repeat domain protein"/>
    <property type="match status" value="1"/>
</dbReference>
<feature type="region of interest" description="Disordered" evidence="5">
    <location>
        <begin position="656"/>
        <end position="679"/>
    </location>
</feature>
<feature type="compositionally biased region" description="Low complexity" evidence="5">
    <location>
        <begin position="405"/>
        <end position="416"/>
    </location>
</feature>
<sequence length="853" mass="93543">MDSEDGELFVKQLASFVRTHEKALANALQFRRQAASRHGSSQSVSSIPTPQSPVIPERPSTSASTSNGLASALSLGSLSFTTHNVKSAKLALTPHHLFYLLSRFEELAIPVGPMKIRLENLHDSSTSANYVSFLSNTQRSRSRGSDVGSIHSVSSVRSVMSGMSALWTSFGIGASISAARTERQKAAIQADLKYLYSAFTKIPCLKLAPDWRARLIRGYEEFPFDSAVPLYVFKNVQALEVNSIDFRQFFGWDRLAEQLRSLTLKRAGVEDPADILIDIVLDDMDKRRRRTSKQQSSPTTPWPASSSPRRSPVIPHADLHKSTSVPGSPDPRNSIGDLGIGSLNTHDHVVDETAGEGRRPSLARAETFEALSPPKGTRPRSNSPTRPASSRNPSHMRGGHKVRRSGSGSSHSSLSDSWHHSRAGSSSNLLSMGALPPSKWRFLKHLSLADNSMTSIPATSLVPLANTLHSLDLSSNLFTQIPDSLATLTALRALNLSHCMIDGLHSLTRNPLPAISALNLRANRLQSIAGIEKLYPLERLDLRDNRLSDPLELARLTGIPDIREIWVEGNPFTRTHKDYRITIFNLFRKTPGYTEDIVIDNSGPTYSERRYLVERTPIPAAVPVVKPTPADIPAVDVSKPTIIYDIPKEPSVLRKERPMPKAVTSEVNTSSTRRRKTPKRRIVDLSTTDASATVTPGLIPVPHGDVKALALDATAAAAGSETHYRISQAPELPTLPSMMLSESRKSNSQPEVPRIDTSVVPELLPIYTTRETPPDSQDWDVSGEMYRRKIEALRDKVGNGYLSVLSEEGWDPSRPPTYSVPEFSPASTVRPSPTTPRTTSHHPPAIHSGRTLG</sequence>
<dbReference type="EMBL" id="PJEX01000176">
    <property type="protein sequence ID" value="TKW53621.1"/>
    <property type="molecule type" value="Genomic_DNA"/>
</dbReference>
<dbReference type="Proteomes" id="UP000310108">
    <property type="component" value="Unassembled WGS sequence"/>
</dbReference>
<name>A0A4U6XCZ7_9PEZI</name>
<dbReference type="PANTHER" id="PTHR15454:SF69">
    <property type="entry name" value="SERINE_THREONINE-PROTEIN KINASE 11-INTERACTING PROTEIN"/>
    <property type="match status" value="1"/>
</dbReference>
<dbReference type="Pfam" id="PF13855">
    <property type="entry name" value="LRR_8"/>
    <property type="match status" value="1"/>
</dbReference>
<feature type="region of interest" description="Disordered" evidence="5">
    <location>
        <begin position="806"/>
        <end position="853"/>
    </location>
</feature>
<evidence type="ECO:0000256" key="2">
    <source>
        <dbReference type="ARBA" id="ARBA00022490"/>
    </source>
</evidence>
<evidence type="ECO:0000256" key="3">
    <source>
        <dbReference type="ARBA" id="ARBA00022614"/>
    </source>
</evidence>
<keyword evidence="2" id="KW-0963">Cytoplasm</keyword>
<keyword evidence="4" id="KW-0677">Repeat</keyword>
<protein>
    <submittedName>
        <fullName evidence="6">Putative leucine-rich repeat-containing protein</fullName>
    </submittedName>
</protein>
<accession>A0A4U6XCZ7</accession>
<dbReference type="InterPro" id="IPR001611">
    <property type="entry name" value="Leu-rich_rpt"/>
</dbReference>
<feature type="region of interest" description="Disordered" evidence="5">
    <location>
        <begin position="35"/>
        <end position="66"/>
    </location>
</feature>
<dbReference type="PROSITE" id="PS51450">
    <property type="entry name" value="LRR"/>
    <property type="match status" value="2"/>
</dbReference>
<reference evidence="6 7" key="1">
    <citation type="journal article" date="2019" name="PLoS ONE">
        <title>Comparative genome analysis indicates high evolutionary potential of pathogenicity genes in Colletotrichum tanaceti.</title>
        <authorList>
            <person name="Lelwala R.V."/>
            <person name="Korhonen P.K."/>
            <person name="Young N.D."/>
            <person name="Scott J.B."/>
            <person name="Ades P.A."/>
            <person name="Gasser R.B."/>
            <person name="Taylor P.W.J."/>
        </authorList>
    </citation>
    <scope>NUCLEOTIDE SEQUENCE [LARGE SCALE GENOMIC DNA]</scope>
    <source>
        <strain evidence="6">BRIP57314</strain>
    </source>
</reference>
<dbReference type="PANTHER" id="PTHR15454">
    <property type="entry name" value="NISCHARIN RELATED"/>
    <property type="match status" value="1"/>
</dbReference>
<keyword evidence="7" id="KW-1185">Reference proteome</keyword>
<evidence type="ECO:0000256" key="1">
    <source>
        <dbReference type="ARBA" id="ARBA00004496"/>
    </source>
</evidence>
<dbReference type="InterPro" id="IPR032675">
    <property type="entry name" value="LRR_dom_sf"/>
</dbReference>
<evidence type="ECO:0000256" key="4">
    <source>
        <dbReference type="ARBA" id="ARBA00022737"/>
    </source>
</evidence>
<feature type="compositionally biased region" description="Low complexity" evidence="5">
    <location>
        <begin position="293"/>
        <end position="312"/>
    </location>
</feature>
<comment type="subcellular location">
    <subcellularLocation>
        <location evidence="1">Cytoplasm</location>
    </subcellularLocation>
</comment>
<dbReference type="OrthoDB" id="676979at2759"/>